<dbReference type="InterPro" id="IPR005018">
    <property type="entry name" value="DOMON_domain"/>
</dbReference>
<keyword evidence="3" id="KW-0732">Signal</keyword>
<comment type="subcellular location">
    <subcellularLocation>
        <location evidence="1">Membrane</location>
    </subcellularLocation>
</comment>
<dbReference type="Pfam" id="PF04526">
    <property type="entry name" value="DUF568"/>
    <property type="match status" value="1"/>
</dbReference>
<dbReference type="EMBL" id="JBBPBM010000055">
    <property type="protein sequence ID" value="KAK8517846.1"/>
    <property type="molecule type" value="Genomic_DNA"/>
</dbReference>
<evidence type="ECO:0000256" key="2">
    <source>
        <dbReference type="ARBA" id="ARBA00022448"/>
    </source>
</evidence>
<feature type="domain" description="DOMON" evidence="6">
    <location>
        <begin position="6"/>
        <end position="119"/>
    </location>
</feature>
<name>A0ABR2CEF2_9ROSI</name>
<evidence type="ECO:0000256" key="5">
    <source>
        <dbReference type="ARBA" id="ARBA00023136"/>
    </source>
</evidence>
<evidence type="ECO:0000256" key="1">
    <source>
        <dbReference type="ARBA" id="ARBA00004370"/>
    </source>
</evidence>
<dbReference type="Proteomes" id="UP001472677">
    <property type="component" value="Unassembled WGS sequence"/>
</dbReference>
<evidence type="ECO:0000313" key="8">
    <source>
        <dbReference type="Proteomes" id="UP001472677"/>
    </source>
</evidence>
<dbReference type="PANTHER" id="PTHR23130:SF159">
    <property type="entry name" value="OS08G0335600 PROTEIN"/>
    <property type="match status" value="1"/>
</dbReference>
<dbReference type="InterPro" id="IPR045265">
    <property type="entry name" value="AIR12_DOMON"/>
</dbReference>
<organism evidence="7 8">
    <name type="scientific">Hibiscus sabdariffa</name>
    <name type="common">roselle</name>
    <dbReference type="NCBI Taxonomy" id="183260"/>
    <lineage>
        <taxon>Eukaryota</taxon>
        <taxon>Viridiplantae</taxon>
        <taxon>Streptophyta</taxon>
        <taxon>Embryophyta</taxon>
        <taxon>Tracheophyta</taxon>
        <taxon>Spermatophyta</taxon>
        <taxon>Magnoliopsida</taxon>
        <taxon>eudicotyledons</taxon>
        <taxon>Gunneridae</taxon>
        <taxon>Pentapetalae</taxon>
        <taxon>rosids</taxon>
        <taxon>malvids</taxon>
        <taxon>Malvales</taxon>
        <taxon>Malvaceae</taxon>
        <taxon>Malvoideae</taxon>
        <taxon>Hibiscus</taxon>
    </lineage>
</organism>
<sequence length="148" mass="16056">MDLPVLQASLHWNYSQLTTKVQIAYRATQIPIGWISWALNPLGRGMIGSQALLALRHANGSMIAYSTSITSYNPSMLPGELGIPVSDVSAEYVDQQMIIFGVLGPLGNRTSFNHVWQSGSTVSENIPQVHPLSGQNVESMGLINFLSS</sequence>
<evidence type="ECO:0000256" key="3">
    <source>
        <dbReference type="ARBA" id="ARBA00022729"/>
    </source>
</evidence>
<keyword evidence="5" id="KW-0472">Membrane</keyword>
<keyword evidence="8" id="KW-1185">Reference proteome</keyword>
<dbReference type="PROSITE" id="PS50836">
    <property type="entry name" value="DOMON"/>
    <property type="match status" value="1"/>
</dbReference>
<keyword evidence="2" id="KW-0813">Transport</keyword>
<keyword evidence="4" id="KW-0249">Electron transport</keyword>
<evidence type="ECO:0000256" key="4">
    <source>
        <dbReference type="ARBA" id="ARBA00022982"/>
    </source>
</evidence>
<dbReference type="CDD" id="cd09629">
    <property type="entry name" value="DOMON_CIL1_like"/>
    <property type="match status" value="1"/>
</dbReference>
<accession>A0ABR2CEF2</accession>
<gene>
    <name evidence="7" type="ORF">V6N12_016684</name>
</gene>
<dbReference type="PANTHER" id="PTHR23130">
    <property type="entry name" value="CYTOCHROME B561 AND DOMON DOMAIN-CONTAINING PROTEIN"/>
    <property type="match status" value="1"/>
</dbReference>
<protein>
    <recommendedName>
        <fullName evidence="6">DOMON domain-containing protein</fullName>
    </recommendedName>
</protein>
<evidence type="ECO:0000259" key="6">
    <source>
        <dbReference type="PROSITE" id="PS50836"/>
    </source>
</evidence>
<comment type="caution">
    <text evidence="7">The sequence shown here is derived from an EMBL/GenBank/DDBJ whole genome shotgun (WGS) entry which is preliminary data.</text>
</comment>
<reference evidence="7 8" key="1">
    <citation type="journal article" date="2024" name="G3 (Bethesda)">
        <title>Genome assembly of Hibiscus sabdariffa L. provides insights into metabolisms of medicinal natural products.</title>
        <authorList>
            <person name="Kim T."/>
        </authorList>
    </citation>
    <scope>NUCLEOTIDE SEQUENCE [LARGE SCALE GENOMIC DNA]</scope>
    <source>
        <strain evidence="7">TK-2024</strain>
        <tissue evidence="7">Old leaves</tissue>
    </source>
</reference>
<evidence type="ECO:0000313" key="7">
    <source>
        <dbReference type="EMBL" id="KAK8517846.1"/>
    </source>
</evidence>
<proteinExistence type="predicted"/>